<keyword evidence="3" id="KW-1185">Reference proteome</keyword>
<sequence length="70" mass="7915">MSVHPSTCGTYSPRGSDTDHATPRTSAGTCFDPGHRHRGRYIFNSSRFHWQPNGDREIQRRNTNVSIDAL</sequence>
<protein>
    <submittedName>
        <fullName evidence="2">Uncharacterized protein</fullName>
    </submittedName>
</protein>
<evidence type="ECO:0000313" key="2">
    <source>
        <dbReference type="EMBL" id="KIK97028.1"/>
    </source>
</evidence>
<organism evidence="2 3">
    <name type="scientific">Paxillus rubicundulus Ve08.2h10</name>
    <dbReference type="NCBI Taxonomy" id="930991"/>
    <lineage>
        <taxon>Eukaryota</taxon>
        <taxon>Fungi</taxon>
        <taxon>Dikarya</taxon>
        <taxon>Basidiomycota</taxon>
        <taxon>Agaricomycotina</taxon>
        <taxon>Agaricomycetes</taxon>
        <taxon>Agaricomycetidae</taxon>
        <taxon>Boletales</taxon>
        <taxon>Paxilineae</taxon>
        <taxon>Paxillaceae</taxon>
        <taxon>Paxillus</taxon>
    </lineage>
</organism>
<dbReference type="Proteomes" id="UP000054538">
    <property type="component" value="Unassembled WGS sequence"/>
</dbReference>
<dbReference type="InParanoid" id="A0A0D0DTB9"/>
<feature type="region of interest" description="Disordered" evidence="1">
    <location>
        <begin position="1"/>
        <end position="32"/>
    </location>
</feature>
<dbReference type="EMBL" id="KN824956">
    <property type="protein sequence ID" value="KIK97028.1"/>
    <property type="molecule type" value="Genomic_DNA"/>
</dbReference>
<reference evidence="2 3" key="1">
    <citation type="submission" date="2014-04" db="EMBL/GenBank/DDBJ databases">
        <authorList>
            <consortium name="DOE Joint Genome Institute"/>
            <person name="Kuo A."/>
            <person name="Kohler A."/>
            <person name="Jargeat P."/>
            <person name="Nagy L.G."/>
            <person name="Floudas D."/>
            <person name="Copeland A."/>
            <person name="Barry K.W."/>
            <person name="Cichocki N."/>
            <person name="Veneault-Fourrey C."/>
            <person name="LaButti K."/>
            <person name="Lindquist E.A."/>
            <person name="Lipzen A."/>
            <person name="Lundell T."/>
            <person name="Morin E."/>
            <person name="Murat C."/>
            <person name="Sun H."/>
            <person name="Tunlid A."/>
            <person name="Henrissat B."/>
            <person name="Grigoriev I.V."/>
            <person name="Hibbett D.S."/>
            <person name="Martin F."/>
            <person name="Nordberg H.P."/>
            <person name="Cantor M.N."/>
            <person name="Hua S.X."/>
        </authorList>
    </citation>
    <scope>NUCLEOTIDE SEQUENCE [LARGE SCALE GENOMIC DNA]</scope>
    <source>
        <strain evidence="2 3">Ve08.2h10</strain>
    </source>
</reference>
<dbReference type="HOGENOM" id="CLU_2758517_0_0_1"/>
<evidence type="ECO:0000256" key="1">
    <source>
        <dbReference type="SAM" id="MobiDB-lite"/>
    </source>
</evidence>
<evidence type="ECO:0000313" key="3">
    <source>
        <dbReference type="Proteomes" id="UP000054538"/>
    </source>
</evidence>
<proteinExistence type="predicted"/>
<feature type="compositionally biased region" description="Polar residues" evidence="1">
    <location>
        <begin position="1"/>
        <end position="15"/>
    </location>
</feature>
<name>A0A0D0DTB9_9AGAM</name>
<gene>
    <name evidence="2" type="ORF">PAXRUDRAFT_825364</name>
</gene>
<accession>A0A0D0DTB9</accession>
<reference evidence="3" key="2">
    <citation type="submission" date="2015-01" db="EMBL/GenBank/DDBJ databases">
        <title>Evolutionary Origins and Diversification of the Mycorrhizal Mutualists.</title>
        <authorList>
            <consortium name="DOE Joint Genome Institute"/>
            <consortium name="Mycorrhizal Genomics Consortium"/>
            <person name="Kohler A."/>
            <person name="Kuo A."/>
            <person name="Nagy L.G."/>
            <person name="Floudas D."/>
            <person name="Copeland A."/>
            <person name="Barry K.W."/>
            <person name="Cichocki N."/>
            <person name="Veneault-Fourrey C."/>
            <person name="LaButti K."/>
            <person name="Lindquist E.A."/>
            <person name="Lipzen A."/>
            <person name="Lundell T."/>
            <person name="Morin E."/>
            <person name="Murat C."/>
            <person name="Riley R."/>
            <person name="Ohm R."/>
            <person name="Sun H."/>
            <person name="Tunlid A."/>
            <person name="Henrissat B."/>
            <person name="Grigoriev I.V."/>
            <person name="Hibbett D.S."/>
            <person name="Martin F."/>
        </authorList>
    </citation>
    <scope>NUCLEOTIDE SEQUENCE [LARGE SCALE GENOMIC DNA]</scope>
    <source>
        <strain evidence="3">Ve08.2h10</strain>
    </source>
</reference>
<dbReference type="AlphaFoldDB" id="A0A0D0DTB9"/>